<evidence type="ECO:0000256" key="17">
    <source>
        <dbReference type="RuleBase" id="RU003938"/>
    </source>
</evidence>
<evidence type="ECO:0000256" key="7">
    <source>
        <dbReference type="ARBA" id="ARBA00022516"/>
    </source>
</evidence>
<comment type="pathway">
    <text evidence="3 16 17">Phospholipid metabolism; CDP-diacylglycerol biosynthesis; CDP-diacylglycerol from sn-glycerol 3-phosphate: step 3/3.</text>
</comment>
<keyword evidence="20" id="KW-1185">Reference proteome</keyword>
<evidence type="ECO:0000256" key="2">
    <source>
        <dbReference type="ARBA" id="ARBA00004141"/>
    </source>
</evidence>
<proteinExistence type="inferred from homology"/>
<dbReference type="PIRSF" id="PIRSF018269">
    <property type="entry name" value="PC_trans_euk"/>
    <property type="match status" value="1"/>
</dbReference>
<feature type="transmembrane region" description="Helical" evidence="16">
    <location>
        <begin position="36"/>
        <end position="55"/>
    </location>
</feature>
<comment type="caution">
    <text evidence="19">The sequence shown here is derived from an EMBL/GenBank/DDBJ whole genome shotgun (WGS) entry which is preliminary data.</text>
</comment>
<dbReference type="PANTHER" id="PTHR13773">
    <property type="entry name" value="PHOSPHATIDATE CYTIDYLYLTRANSFERASE"/>
    <property type="match status" value="1"/>
</dbReference>
<comment type="similarity">
    <text evidence="5 16 17">Belongs to the CDS family.</text>
</comment>
<accession>A0A8H4EHW3</accession>
<comment type="catalytic activity">
    <reaction evidence="1 16 17">
        <text>a 1,2-diacyl-sn-glycero-3-phosphate + CTP + H(+) = a CDP-1,2-diacyl-sn-glycerol + diphosphate</text>
        <dbReference type="Rhea" id="RHEA:16229"/>
        <dbReference type="ChEBI" id="CHEBI:15378"/>
        <dbReference type="ChEBI" id="CHEBI:33019"/>
        <dbReference type="ChEBI" id="CHEBI:37563"/>
        <dbReference type="ChEBI" id="CHEBI:58332"/>
        <dbReference type="ChEBI" id="CHEBI:58608"/>
        <dbReference type="EC" id="2.7.7.41"/>
    </reaction>
</comment>
<comment type="pathway">
    <text evidence="4">Lipid metabolism.</text>
</comment>
<evidence type="ECO:0000256" key="1">
    <source>
        <dbReference type="ARBA" id="ARBA00001698"/>
    </source>
</evidence>
<evidence type="ECO:0000256" key="9">
    <source>
        <dbReference type="ARBA" id="ARBA00022692"/>
    </source>
</evidence>
<dbReference type="GO" id="GO:0005789">
    <property type="term" value="C:endoplasmic reticulum membrane"/>
    <property type="evidence" value="ECO:0007669"/>
    <property type="project" value="TreeGrafter"/>
</dbReference>
<dbReference type="InterPro" id="IPR016720">
    <property type="entry name" value="PC_Trfase_euk"/>
</dbReference>
<evidence type="ECO:0000256" key="15">
    <source>
        <dbReference type="ARBA" id="ARBA00023264"/>
    </source>
</evidence>
<feature type="transmembrane region" description="Helical" evidence="16">
    <location>
        <begin position="230"/>
        <end position="251"/>
    </location>
</feature>
<evidence type="ECO:0000256" key="3">
    <source>
        <dbReference type="ARBA" id="ARBA00005119"/>
    </source>
</evidence>
<sequence>MTKRKKEKSGGTDELSNPTEGMEKRIDDNKKKWKNMAVRTLWTFVMIGGFFAILAAGHSMVVILVVIIQTLVYKEVIALAHVPSKEKKLPWFKTLNWYFLVSTNYFLYGESIIYYFKKAVLVDAFILPLATHHRFISFTLYCIGFVLFVANLKKGHYKFQFTQFAWTHMTLLIVVCQSHFIVNNIFEGLILFLLPVSLVICNDIFAYICGFFWGKTPLIKLSPKKTREGFVGAWICTVIFGFFWGSLLMRWNYMICPVSKDLTATAWSGMTCEPNPVFISQKYVLSPWLSGLLKRLIFTDIRTIWIAPFQWHVLVMSCFASLIAPFGGFFASGVKRAFNIKDFGQSIPGHGGITDRMDCQFLMGLFSYIYYQSFIKTTSLSVGTVLYSIINSLKPSEQLELLDSLQQYLIGQGLVEEGKVACVSTA</sequence>
<feature type="transmembrane region" description="Helical" evidence="16">
    <location>
        <begin position="309"/>
        <end position="331"/>
    </location>
</feature>
<gene>
    <name evidence="19" type="ORF">F8M41_022506</name>
</gene>
<evidence type="ECO:0000256" key="14">
    <source>
        <dbReference type="ARBA" id="ARBA00023209"/>
    </source>
</evidence>
<comment type="subcellular location">
    <subcellularLocation>
        <location evidence="2">Membrane</location>
        <topology evidence="2">Multi-pass membrane protein</topology>
    </subcellularLocation>
</comment>
<feature type="transmembrane region" description="Helical" evidence="16">
    <location>
        <begin position="61"/>
        <end position="83"/>
    </location>
</feature>
<evidence type="ECO:0000313" key="19">
    <source>
        <dbReference type="EMBL" id="KAF0487690.1"/>
    </source>
</evidence>
<keyword evidence="8 16" id="KW-0808">Transferase</keyword>
<keyword evidence="11 16" id="KW-1133">Transmembrane helix</keyword>
<reference evidence="19 20" key="1">
    <citation type="journal article" date="2019" name="Environ. Microbiol.">
        <title>At the nexus of three kingdoms: the genome of the mycorrhizal fungus Gigaspora margarita provides insights into plant, endobacterial and fungal interactions.</title>
        <authorList>
            <person name="Venice F."/>
            <person name="Ghignone S."/>
            <person name="Salvioli di Fossalunga A."/>
            <person name="Amselem J."/>
            <person name="Novero M."/>
            <person name="Xianan X."/>
            <person name="Sedzielewska Toro K."/>
            <person name="Morin E."/>
            <person name="Lipzen A."/>
            <person name="Grigoriev I.V."/>
            <person name="Henrissat B."/>
            <person name="Martin F.M."/>
            <person name="Bonfante P."/>
        </authorList>
    </citation>
    <scope>NUCLEOTIDE SEQUENCE [LARGE SCALE GENOMIC DNA]</scope>
    <source>
        <strain evidence="19 20">BEG34</strain>
    </source>
</reference>
<evidence type="ECO:0000313" key="20">
    <source>
        <dbReference type="Proteomes" id="UP000439903"/>
    </source>
</evidence>
<organism evidence="19 20">
    <name type="scientific">Gigaspora margarita</name>
    <dbReference type="NCBI Taxonomy" id="4874"/>
    <lineage>
        <taxon>Eukaryota</taxon>
        <taxon>Fungi</taxon>
        <taxon>Fungi incertae sedis</taxon>
        <taxon>Mucoromycota</taxon>
        <taxon>Glomeromycotina</taxon>
        <taxon>Glomeromycetes</taxon>
        <taxon>Diversisporales</taxon>
        <taxon>Gigasporaceae</taxon>
        <taxon>Gigaspora</taxon>
    </lineage>
</organism>
<dbReference type="EMBL" id="WTPW01000700">
    <property type="protein sequence ID" value="KAF0487690.1"/>
    <property type="molecule type" value="Genomic_DNA"/>
</dbReference>
<dbReference type="OrthoDB" id="10260889at2759"/>
<dbReference type="PROSITE" id="PS01315">
    <property type="entry name" value="CDS"/>
    <property type="match status" value="1"/>
</dbReference>
<keyword evidence="10 16" id="KW-0548">Nucleotidyltransferase</keyword>
<dbReference type="GO" id="GO:0004605">
    <property type="term" value="F:phosphatidate cytidylyltransferase activity"/>
    <property type="evidence" value="ECO:0007669"/>
    <property type="project" value="UniProtKB-UniRule"/>
</dbReference>
<evidence type="ECO:0000256" key="13">
    <source>
        <dbReference type="ARBA" id="ARBA00023136"/>
    </source>
</evidence>
<evidence type="ECO:0000256" key="10">
    <source>
        <dbReference type="ARBA" id="ARBA00022695"/>
    </source>
</evidence>
<feature type="region of interest" description="Disordered" evidence="18">
    <location>
        <begin position="1"/>
        <end position="23"/>
    </location>
</feature>
<evidence type="ECO:0000256" key="8">
    <source>
        <dbReference type="ARBA" id="ARBA00022679"/>
    </source>
</evidence>
<protein>
    <recommendedName>
        <fullName evidence="6 16">Phosphatidate cytidylyltransferase</fullName>
        <ecNumber evidence="6 16">2.7.7.41</ecNumber>
    </recommendedName>
</protein>
<dbReference type="Proteomes" id="UP000439903">
    <property type="component" value="Unassembled WGS sequence"/>
</dbReference>
<dbReference type="GO" id="GO:0016024">
    <property type="term" value="P:CDP-diacylglycerol biosynthetic process"/>
    <property type="evidence" value="ECO:0007669"/>
    <property type="project" value="UniProtKB-UniRule"/>
</dbReference>
<dbReference type="Pfam" id="PF01148">
    <property type="entry name" value="CTP_transf_1"/>
    <property type="match status" value="1"/>
</dbReference>
<evidence type="ECO:0000256" key="18">
    <source>
        <dbReference type="SAM" id="MobiDB-lite"/>
    </source>
</evidence>
<evidence type="ECO:0000256" key="12">
    <source>
        <dbReference type="ARBA" id="ARBA00023098"/>
    </source>
</evidence>
<keyword evidence="14 16" id="KW-0594">Phospholipid biosynthesis</keyword>
<keyword evidence="13 16" id="KW-0472">Membrane</keyword>
<dbReference type="PANTHER" id="PTHR13773:SF8">
    <property type="entry name" value="PHOSPHATIDATE CYTIDYLYLTRANSFERASE, PHOTORECEPTOR-SPECIFIC"/>
    <property type="match status" value="1"/>
</dbReference>
<evidence type="ECO:0000256" key="6">
    <source>
        <dbReference type="ARBA" id="ARBA00012487"/>
    </source>
</evidence>
<feature type="transmembrane region" description="Helical" evidence="16">
    <location>
        <begin position="95"/>
        <end position="115"/>
    </location>
</feature>
<feature type="transmembrane region" description="Helical" evidence="16">
    <location>
        <begin position="164"/>
        <end position="182"/>
    </location>
</feature>
<evidence type="ECO:0000256" key="4">
    <source>
        <dbReference type="ARBA" id="ARBA00005189"/>
    </source>
</evidence>
<keyword evidence="12 16" id="KW-0443">Lipid metabolism</keyword>
<keyword evidence="9 16" id="KW-0812">Transmembrane</keyword>
<name>A0A8H4EHW3_GIGMA</name>
<dbReference type="InterPro" id="IPR000374">
    <property type="entry name" value="PC_trans"/>
</dbReference>
<evidence type="ECO:0000256" key="16">
    <source>
        <dbReference type="PIRNR" id="PIRNR018269"/>
    </source>
</evidence>
<dbReference type="AlphaFoldDB" id="A0A8H4EHW3"/>
<dbReference type="EC" id="2.7.7.41" evidence="6 16"/>
<dbReference type="UniPathway" id="UPA00557">
    <property type="reaction ID" value="UER00614"/>
</dbReference>
<evidence type="ECO:0000256" key="5">
    <source>
        <dbReference type="ARBA" id="ARBA00010185"/>
    </source>
</evidence>
<keyword evidence="15 16" id="KW-1208">Phospholipid metabolism</keyword>
<feature type="transmembrane region" description="Helical" evidence="16">
    <location>
        <begin position="188"/>
        <end position="209"/>
    </location>
</feature>
<evidence type="ECO:0000256" key="11">
    <source>
        <dbReference type="ARBA" id="ARBA00022989"/>
    </source>
</evidence>
<keyword evidence="7 16" id="KW-0444">Lipid biosynthesis</keyword>
<feature type="transmembrane region" description="Helical" evidence="16">
    <location>
        <begin position="135"/>
        <end position="152"/>
    </location>
</feature>